<dbReference type="SUPFAM" id="SSF52540">
    <property type="entry name" value="P-loop containing nucleoside triphosphate hydrolases"/>
    <property type="match status" value="1"/>
</dbReference>
<dbReference type="PANTHER" id="PTHR30121">
    <property type="entry name" value="UNCHARACTERIZED PROTEIN YJGR-RELATED"/>
    <property type="match status" value="1"/>
</dbReference>
<dbReference type="InterPro" id="IPR027417">
    <property type="entry name" value="P-loop_NTPase"/>
</dbReference>
<dbReference type="EMBL" id="CP009122">
    <property type="protein sequence ID" value="AJA10894.1"/>
    <property type="molecule type" value="Genomic_DNA"/>
</dbReference>
<dbReference type="STRING" id="1515612.SKP52_20140"/>
<dbReference type="InterPro" id="IPR043964">
    <property type="entry name" value="P-loop_TraG"/>
</dbReference>
<dbReference type="CDD" id="cd01127">
    <property type="entry name" value="TrwB_TraG_TraD_VirD4"/>
    <property type="match status" value="1"/>
</dbReference>
<dbReference type="PANTHER" id="PTHR30121:SF12">
    <property type="entry name" value="TYPE IV SECRETION SYSTEM PROTEIN CAGE"/>
    <property type="match status" value="1"/>
</dbReference>
<dbReference type="SMART" id="SM00382">
    <property type="entry name" value="AAA"/>
    <property type="match status" value="1"/>
</dbReference>
<evidence type="ECO:0000313" key="2">
    <source>
        <dbReference type="EMBL" id="AJA10894.1"/>
    </source>
</evidence>
<dbReference type="AlphaFoldDB" id="A0A0A7PLM4"/>
<protein>
    <recommendedName>
        <fullName evidence="1">AAA+ ATPase domain-containing protein</fullName>
    </recommendedName>
</protein>
<organism evidence="2 3">
    <name type="scientific">Sphingopyxis fribergensis</name>
    <dbReference type="NCBI Taxonomy" id="1515612"/>
    <lineage>
        <taxon>Bacteria</taxon>
        <taxon>Pseudomonadati</taxon>
        <taxon>Pseudomonadota</taxon>
        <taxon>Alphaproteobacteria</taxon>
        <taxon>Sphingomonadales</taxon>
        <taxon>Sphingomonadaceae</taxon>
        <taxon>Sphingopyxis</taxon>
    </lineage>
</organism>
<sequence>MMNLAEYRQRAAWLSDFLPWAALIAEGVVLNKDGSFQRTARFRGPDLDSATPSELVGVTHRLNNALRRLGSGWSIFVEAQRIPSDDYPVSDFPDPVSSLVDEERRAQFVDAGAHFESRYYLTLLWMPPAEDAARAESWLYEGKAKDGVDPWELVKSFTDRCAQLLNLIDGFVPESAWLDDAETLTYLHSTISTRRQRVRVPETPMYLDTLLADEPLTGGLEPRLGRHHLRVLTVIGFPTMTWPGILDELNRLAFPYRWSTRAIMLDKGDATKLLSKIRRQWFAKRKSIAAIVKEVMTNEASVLMDSDASNKAADADAALQELGADDVGQAYVTATVTVWDEDPGIAAEKLRLVEKIVQSRDFTCIPEGMNAIEAWLGSLPGHVYANVRQPPLSTMNLAHMIPLSAIWAGQPRDEHFKAPPLLFAKTEGSTPFRLSLHVGDVGHTLVVGPTGAGKSVLLATMALQFRRYPGSQIFAFDFGGSIRAAALGMGGDWQDLGGSLFARDGDTEETGGVLLQPLARIDDAAERAWAAEWLAAIFEAEGATVDPQAKDHIWSALTSLASALPGERTLTGLAVLLQSQELKQALAPWCVGGAWGRLLDAEQERLGTASVQAFETEGLMDSGAAPAVLSYLFHRIAGRLDGSPTLIIIDEGWLALNSPAFARQLSTWLVTLRKKNASVIFATQSLAQIENSSVAPAIIESCKTRILLPNERALEPQIARIYRAFGLNDRQIEILARSTPKRDYYCQSPRGNRLFELGLGDVALAFAAASSKTDQITIGELMDAHGQQGFADAWLRHRGLNWAADLLPAFTEENPL</sequence>
<evidence type="ECO:0000259" key="1">
    <source>
        <dbReference type="SMART" id="SM00382"/>
    </source>
</evidence>
<proteinExistence type="predicted"/>
<gene>
    <name evidence="2" type="ORF">SKP52_20140</name>
</gene>
<evidence type="ECO:0000313" key="3">
    <source>
        <dbReference type="Proteomes" id="UP000030907"/>
    </source>
</evidence>
<dbReference type="Pfam" id="PF19044">
    <property type="entry name" value="P-loop_TraG"/>
    <property type="match status" value="1"/>
</dbReference>
<reference evidence="2 3" key="1">
    <citation type="journal article" date="2015" name="Int. J. Syst. Evol. Microbiol.">
        <title>Description of Sphingopyxis fribergensis sp. nov. - a soil bacterium with the ability to degrade styrene and phenylacetic acid.</title>
        <authorList>
            <person name="Oelschlagel M."/>
            <person name="Ruckert C."/>
            <person name="Kalinowski J."/>
            <person name="Schmidt G."/>
            <person name="Schlomann M."/>
            <person name="Tischler D."/>
        </authorList>
    </citation>
    <scope>NUCLEOTIDE SEQUENCE [LARGE SCALE GENOMIC DNA]</scope>
    <source>
        <strain evidence="2 3">Kp5.2</strain>
    </source>
</reference>
<dbReference type="NCBIfam" id="NF010447">
    <property type="entry name" value="PRK13873.1"/>
    <property type="match status" value="1"/>
</dbReference>
<dbReference type="HOGENOM" id="CLU_008341_1_0_5"/>
<dbReference type="InterPro" id="IPR003593">
    <property type="entry name" value="AAA+_ATPase"/>
</dbReference>
<accession>A0A0A7PLM4</accession>
<dbReference type="RefSeq" id="WP_039577923.1">
    <property type="nucleotide sequence ID" value="NZ_CP009122.1"/>
</dbReference>
<keyword evidence="3" id="KW-1185">Reference proteome</keyword>
<name>A0A0A7PLM4_9SPHN</name>
<dbReference type="Proteomes" id="UP000030907">
    <property type="component" value="Chromosome"/>
</dbReference>
<feature type="domain" description="AAA+ ATPase" evidence="1">
    <location>
        <begin position="440"/>
        <end position="710"/>
    </location>
</feature>
<dbReference type="KEGG" id="sphk:SKP52_20140"/>
<dbReference type="Gene3D" id="3.40.50.300">
    <property type="entry name" value="P-loop containing nucleotide triphosphate hydrolases"/>
    <property type="match status" value="2"/>
</dbReference>
<dbReference type="InterPro" id="IPR051162">
    <property type="entry name" value="T4SS_component"/>
</dbReference>
<dbReference type="OrthoDB" id="9816422at2"/>